<dbReference type="EMBL" id="JAWZSR010000003">
    <property type="protein sequence ID" value="MDX8045751.1"/>
    <property type="molecule type" value="Genomic_DNA"/>
</dbReference>
<comment type="caution">
    <text evidence="1">The sequence shown here is derived from an EMBL/GenBank/DDBJ whole genome shotgun (WGS) entry which is preliminary data.</text>
</comment>
<evidence type="ECO:0000313" key="1">
    <source>
        <dbReference type="EMBL" id="MDX8045751.1"/>
    </source>
</evidence>
<accession>A0ACC6M4B8</accession>
<gene>
    <name evidence="1" type="ORF">SH601_07085</name>
</gene>
<sequence length="475" mass="54601">MSDFLSNFDKDNYDKLDKKKKNPVEQQPKQEKEETKESPKKKTTSPTPKQETYTPETTEHNDQIEIDPNYQRNKRIKLLIYIGSGAIFLLLIGFIYYFTQYVKMESFIGEPVAEARKWADENKMEIALEQEYSMEYDANQVIEQAVKQGKRVKKGSTITLTSSIGADPEAHIELPAFEEMTLSEAEAWKDENKADNLQIVTEYSEDIENGDFTRFVIRDESINEEEYKRQDNATVYFSKGEEVFKKDIKVPNFVSKTKEEVEQWAEANDIEISFKEKPSKKIETGLVSKQNIDPEEMIAKKEKMKITISLGEATEVPNFASLTMDEAMNYEGLNVTVKQQFHNNVKYGQLIAQSIEPGTEITEQDNQNITVTYSEGKPYLRDYRGQLEGDLPRAFYDDYQSKGASISYIVKYVDAPEVKGTVVGMSQFNEYVSMDYTVEIRVSNNKNAEPGMFDSPDDDIDIEMDEAVEMDDVEK</sequence>
<protein>
    <submittedName>
        <fullName evidence="1">PASTA domain-containing protein</fullName>
    </submittedName>
</protein>
<reference evidence="1" key="1">
    <citation type="submission" date="2023-11" db="EMBL/GenBank/DDBJ databases">
        <title>Gracilibacillus pellucida a moderately halophilic bacterium isolated from saline soil in Xinjiang province.</title>
        <authorList>
            <person name="Zhang Z."/>
            <person name="Tan F."/>
            <person name="Wang Y."/>
            <person name="Xia M."/>
        </authorList>
    </citation>
    <scope>NUCLEOTIDE SEQUENCE</scope>
    <source>
        <strain evidence="1">S3-1-1</strain>
    </source>
</reference>
<proteinExistence type="predicted"/>
<evidence type="ECO:0000313" key="2">
    <source>
        <dbReference type="Proteomes" id="UP001277972"/>
    </source>
</evidence>
<name>A0ACC6M4B8_9BACI</name>
<keyword evidence="2" id="KW-1185">Reference proteome</keyword>
<dbReference type="Proteomes" id="UP001277972">
    <property type="component" value="Unassembled WGS sequence"/>
</dbReference>
<organism evidence="1 2">
    <name type="scientific">Gracilibacillus pellucidus</name>
    <dbReference type="NCBI Taxonomy" id="3095368"/>
    <lineage>
        <taxon>Bacteria</taxon>
        <taxon>Bacillati</taxon>
        <taxon>Bacillota</taxon>
        <taxon>Bacilli</taxon>
        <taxon>Bacillales</taxon>
        <taxon>Bacillaceae</taxon>
        <taxon>Gracilibacillus</taxon>
    </lineage>
</organism>